<dbReference type="InterPro" id="IPR006439">
    <property type="entry name" value="HAD-SF_hydro_IA"/>
</dbReference>
<dbReference type="InterPro" id="IPR036412">
    <property type="entry name" value="HAD-like_sf"/>
</dbReference>
<keyword evidence="2" id="KW-1185">Reference proteome</keyword>
<dbReference type="SFLD" id="SFLDS00003">
    <property type="entry name" value="Haloacid_Dehalogenase"/>
    <property type="match status" value="1"/>
</dbReference>
<comment type="caution">
    <text evidence="1">The sequence shown here is derived from an EMBL/GenBank/DDBJ whole genome shotgun (WGS) entry which is preliminary data.</text>
</comment>
<dbReference type="AlphaFoldDB" id="A0AAD9ZDD4"/>
<dbReference type="InterPro" id="IPR023214">
    <property type="entry name" value="HAD_sf"/>
</dbReference>
<dbReference type="EMBL" id="JASNWA010000004">
    <property type="protein sequence ID" value="KAK3176286.1"/>
    <property type="molecule type" value="Genomic_DNA"/>
</dbReference>
<dbReference type="InterPro" id="IPR051806">
    <property type="entry name" value="HAD-like_SPP"/>
</dbReference>
<dbReference type="Gene3D" id="3.40.50.1000">
    <property type="entry name" value="HAD superfamily/HAD-like"/>
    <property type="match status" value="2"/>
</dbReference>
<organism evidence="1 2">
    <name type="scientific">Lepraria neglecta</name>
    <dbReference type="NCBI Taxonomy" id="209136"/>
    <lineage>
        <taxon>Eukaryota</taxon>
        <taxon>Fungi</taxon>
        <taxon>Dikarya</taxon>
        <taxon>Ascomycota</taxon>
        <taxon>Pezizomycotina</taxon>
        <taxon>Lecanoromycetes</taxon>
        <taxon>OSLEUM clade</taxon>
        <taxon>Lecanoromycetidae</taxon>
        <taxon>Lecanorales</taxon>
        <taxon>Lecanorineae</taxon>
        <taxon>Stereocaulaceae</taxon>
        <taxon>Lepraria</taxon>
    </lineage>
</organism>
<protein>
    <recommendedName>
        <fullName evidence="3">HAD-like protein</fullName>
    </recommendedName>
</protein>
<proteinExistence type="predicted"/>
<accession>A0AAD9ZDD4</accession>
<dbReference type="PANTHER" id="PTHR43481:SF4">
    <property type="entry name" value="GLYCEROL-1-PHOSPHATE PHOSPHOHYDROLASE 1-RELATED"/>
    <property type="match status" value="1"/>
</dbReference>
<dbReference type="NCBIfam" id="TIGR01509">
    <property type="entry name" value="HAD-SF-IA-v3"/>
    <property type="match status" value="1"/>
</dbReference>
<dbReference type="InterPro" id="IPR023198">
    <property type="entry name" value="PGP-like_dom2"/>
</dbReference>
<gene>
    <name evidence="1" type="ORF">OEA41_007609</name>
</gene>
<name>A0AAD9ZDD4_9LECA</name>
<reference evidence="1" key="1">
    <citation type="submission" date="2022-11" db="EMBL/GenBank/DDBJ databases">
        <title>Chromosomal genome sequence assembly and mating type (MAT) locus characterization of the leprose asexual lichenized fungus Lepraria neglecta (Nyl.) Erichsen.</title>
        <authorList>
            <person name="Allen J.L."/>
            <person name="Pfeffer B."/>
        </authorList>
    </citation>
    <scope>NUCLEOTIDE SEQUENCE</scope>
    <source>
        <strain evidence="1">Allen 5258</strain>
    </source>
</reference>
<sequence length="219" mass="23319">MPLLEEIPAFTGQPETHTFAGLLFDMDGTIVDSTDAIVKHWHKFVVPSKIIGSSDVSHVEGLIPKQFGLDAVEIPGARDLLASLEKAEAPWAIVTSGTRPLVTGWLEVMKLAHPKNMVVAEDVSIGKPDPECYQLGKRRLGLSAEARVLVIEDSPAGITAGKAAGCKVIGLATTHSIAQLRAVRPDYIVQDLRGVKFVGDAAEMIGEVSIEISHGLAAL</sequence>
<dbReference type="Proteomes" id="UP001276659">
    <property type="component" value="Unassembled WGS sequence"/>
</dbReference>
<dbReference type="SFLD" id="SFLDG01129">
    <property type="entry name" value="C1.5:_HAD__Beta-PGM__Phosphata"/>
    <property type="match status" value="1"/>
</dbReference>
<evidence type="ECO:0008006" key="3">
    <source>
        <dbReference type="Google" id="ProtNLM"/>
    </source>
</evidence>
<dbReference type="Gene3D" id="1.10.150.240">
    <property type="entry name" value="Putative phosphatase, domain 2"/>
    <property type="match status" value="1"/>
</dbReference>
<evidence type="ECO:0000313" key="1">
    <source>
        <dbReference type="EMBL" id="KAK3176286.1"/>
    </source>
</evidence>
<dbReference type="GO" id="GO:0050308">
    <property type="term" value="F:sugar-phosphatase activity"/>
    <property type="evidence" value="ECO:0007669"/>
    <property type="project" value="TreeGrafter"/>
</dbReference>
<dbReference type="PANTHER" id="PTHR43481">
    <property type="entry name" value="FRUCTOSE-1-PHOSPHATE PHOSPHATASE"/>
    <property type="match status" value="1"/>
</dbReference>
<dbReference type="Pfam" id="PF13419">
    <property type="entry name" value="HAD_2"/>
    <property type="match status" value="1"/>
</dbReference>
<dbReference type="InterPro" id="IPR041492">
    <property type="entry name" value="HAD_2"/>
</dbReference>
<evidence type="ECO:0000313" key="2">
    <source>
        <dbReference type="Proteomes" id="UP001276659"/>
    </source>
</evidence>
<dbReference type="SUPFAM" id="SSF56784">
    <property type="entry name" value="HAD-like"/>
    <property type="match status" value="1"/>
</dbReference>